<dbReference type="Pfam" id="PF12964">
    <property type="entry name" value="DUF3853"/>
    <property type="match status" value="1"/>
</dbReference>
<organism evidence="1 2">
    <name type="scientific">Candidatus Ordinivivax streblomastigis</name>
    <dbReference type="NCBI Taxonomy" id="2540710"/>
    <lineage>
        <taxon>Bacteria</taxon>
        <taxon>Pseudomonadati</taxon>
        <taxon>Bacteroidota</taxon>
        <taxon>Bacteroidia</taxon>
        <taxon>Bacteroidales</taxon>
        <taxon>Candidatus Ordinivivax</taxon>
    </lineage>
</organism>
<dbReference type="EMBL" id="SNRX01000003">
    <property type="protein sequence ID" value="KAA6303178.1"/>
    <property type="molecule type" value="Genomic_DNA"/>
</dbReference>
<evidence type="ECO:0000313" key="1">
    <source>
        <dbReference type="EMBL" id="KAA6303178.1"/>
    </source>
</evidence>
<comment type="caution">
    <text evidence="1">The sequence shown here is derived from an EMBL/GenBank/DDBJ whole genome shotgun (WGS) entry which is preliminary data.</text>
</comment>
<reference evidence="1 2" key="1">
    <citation type="submission" date="2019-03" db="EMBL/GenBank/DDBJ databases">
        <title>Single cell metagenomics reveals metabolic interactions within the superorganism composed of flagellate Streblomastix strix and complex community of Bacteroidetes bacteria on its surface.</title>
        <authorList>
            <person name="Treitli S.C."/>
            <person name="Kolisko M."/>
            <person name="Husnik F."/>
            <person name="Keeling P."/>
            <person name="Hampl V."/>
        </authorList>
    </citation>
    <scope>NUCLEOTIDE SEQUENCE [LARGE SCALE GENOMIC DNA]</scope>
    <source>
        <strain evidence="1">St1</strain>
    </source>
</reference>
<dbReference type="AlphaFoldDB" id="A0A5M8P467"/>
<proteinExistence type="predicted"/>
<dbReference type="InterPro" id="IPR024363">
    <property type="entry name" value="DUF3853"/>
</dbReference>
<name>A0A5M8P467_9BACT</name>
<dbReference type="Proteomes" id="UP000324575">
    <property type="component" value="Unassembled WGS sequence"/>
</dbReference>
<gene>
    <name evidence="1" type="ORF">EZS26_000781</name>
</gene>
<evidence type="ECO:0008006" key="3">
    <source>
        <dbReference type="Google" id="ProtNLM"/>
    </source>
</evidence>
<sequence>MKLNFDLNTPIWQLTAGDLLDLLERGNKPVTVIDTTKDDRHFVYGLAGLADLFGCSKTTASRIKQSGRITKAVSQLGNKIVVDADKALELAGTVNGKHSKNKRLC</sequence>
<evidence type="ECO:0000313" key="2">
    <source>
        <dbReference type="Proteomes" id="UP000324575"/>
    </source>
</evidence>
<accession>A0A5M8P467</accession>
<protein>
    <recommendedName>
        <fullName evidence="3">DUF3853 family protein</fullName>
    </recommendedName>
</protein>